<evidence type="ECO:0000313" key="1">
    <source>
        <dbReference type="EMBL" id="RHN60116.1"/>
    </source>
</evidence>
<reference evidence="1" key="1">
    <citation type="journal article" date="2018" name="Nat. Plants">
        <title>Whole-genome landscape of Medicago truncatula symbiotic genes.</title>
        <authorList>
            <person name="Pecrix Y."/>
            <person name="Gamas P."/>
            <person name="Carrere S."/>
        </authorList>
    </citation>
    <scope>NUCLEOTIDE SEQUENCE</scope>
    <source>
        <tissue evidence="1">Leaves</tissue>
    </source>
</reference>
<dbReference type="EMBL" id="PSQE01000004">
    <property type="protein sequence ID" value="RHN60116.1"/>
    <property type="molecule type" value="Genomic_DNA"/>
</dbReference>
<comment type="caution">
    <text evidence="1">The sequence shown here is derived from an EMBL/GenBank/DDBJ whole genome shotgun (WGS) entry which is preliminary data.</text>
</comment>
<dbReference type="AlphaFoldDB" id="A0A396I3A6"/>
<protein>
    <submittedName>
        <fullName evidence="1">Uncharacterized protein</fullName>
    </submittedName>
</protein>
<accession>A0A396I3A6</accession>
<gene>
    <name evidence="1" type="ORF">MtrunA17_Chr4g0021901</name>
</gene>
<sequence>MWLVVVTENLFPRKAWGPYAKLKQMVYAYVGKTCYFSPLSPPVFSLFHENLNPKIPKFLLHSTISPSHRRCSQPSSIVDRRYHLPLHLSFGI</sequence>
<dbReference type="Gramene" id="rna22344">
    <property type="protein sequence ID" value="RHN60116.1"/>
    <property type="gene ID" value="gene22344"/>
</dbReference>
<name>A0A396I3A6_MEDTR</name>
<proteinExistence type="predicted"/>
<dbReference type="Proteomes" id="UP000265566">
    <property type="component" value="Chromosome 4"/>
</dbReference>
<organism evidence="1">
    <name type="scientific">Medicago truncatula</name>
    <name type="common">Barrel medic</name>
    <name type="synonym">Medicago tribuloides</name>
    <dbReference type="NCBI Taxonomy" id="3880"/>
    <lineage>
        <taxon>Eukaryota</taxon>
        <taxon>Viridiplantae</taxon>
        <taxon>Streptophyta</taxon>
        <taxon>Embryophyta</taxon>
        <taxon>Tracheophyta</taxon>
        <taxon>Spermatophyta</taxon>
        <taxon>Magnoliopsida</taxon>
        <taxon>eudicotyledons</taxon>
        <taxon>Gunneridae</taxon>
        <taxon>Pentapetalae</taxon>
        <taxon>rosids</taxon>
        <taxon>fabids</taxon>
        <taxon>Fabales</taxon>
        <taxon>Fabaceae</taxon>
        <taxon>Papilionoideae</taxon>
        <taxon>50 kb inversion clade</taxon>
        <taxon>NPAAA clade</taxon>
        <taxon>Hologalegina</taxon>
        <taxon>IRL clade</taxon>
        <taxon>Trifolieae</taxon>
        <taxon>Medicago</taxon>
    </lineage>
</organism>